<comment type="similarity">
    <text evidence="1 9 10">Belongs to the class-I aminoacyl-tRNA synthetase family.</text>
</comment>
<keyword evidence="11" id="KW-0175">Coiled coil</keyword>
<dbReference type="SUPFAM" id="SSF47323">
    <property type="entry name" value="Anticodon-binding domain of a subclass of class I aminoacyl-tRNA synthetases"/>
    <property type="match status" value="1"/>
</dbReference>
<evidence type="ECO:0000256" key="10">
    <source>
        <dbReference type="RuleBase" id="RU363038"/>
    </source>
</evidence>
<dbReference type="OrthoDB" id="9805987at2"/>
<evidence type="ECO:0000256" key="2">
    <source>
        <dbReference type="ARBA" id="ARBA00022490"/>
    </source>
</evidence>
<dbReference type="GO" id="GO:0005524">
    <property type="term" value="F:ATP binding"/>
    <property type="evidence" value="ECO:0007669"/>
    <property type="project" value="UniProtKB-UniRule"/>
</dbReference>
<dbReference type="GO" id="GO:0004814">
    <property type="term" value="F:arginine-tRNA ligase activity"/>
    <property type="evidence" value="ECO:0007669"/>
    <property type="project" value="UniProtKB-UniRule"/>
</dbReference>
<dbReference type="RefSeq" id="WP_144996809.1">
    <property type="nucleotide sequence ID" value="NZ_CP036281.1"/>
</dbReference>
<name>A0A518CQH6_9PLAN</name>
<dbReference type="GO" id="GO:0006420">
    <property type="term" value="P:arginyl-tRNA aminoacylation"/>
    <property type="evidence" value="ECO:0007669"/>
    <property type="project" value="UniProtKB-UniRule"/>
</dbReference>
<dbReference type="InterPro" id="IPR036695">
    <property type="entry name" value="Arg-tRNA-synth_N_sf"/>
</dbReference>
<dbReference type="InterPro" id="IPR001278">
    <property type="entry name" value="Arg-tRNA-ligase"/>
</dbReference>
<dbReference type="CDD" id="cd00671">
    <property type="entry name" value="ArgRS_core"/>
    <property type="match status" value="1"/>
</dbReference>
<dbReference type="SUPFAM" id="SSF52374">
    <property type="entry name" value="Nucleotidylyl transferase"/>
    <property type="match status" value="1"/>
</dbReference>
<dbReference type="NCBIfam" id="TIGR00456">
    <property type="entry name" value="argS"/>
    <property type="match status" value="1"/>
</dbReference>
<dbReference type="Gene3D" id="1.10.730.10">
    <property type="entry name" value="Isoleucyl-tRNA Synthetase, Domain 1"/>
    <property type="match status" value="1"/>
</dbReference>
<dbReference type="EMBL" id="CP036281">
    <property type="protein sequence ID" value="QDU81454.1"/>
    <property type="molecule type" value="Genomic_DNA"/>
</dbReference>
<feature type="domain" description="Arginyl tRNA synthetase N-terminal" evidence="13">
    <location>
        <begin position="5"/>
        <end position="88"/>
    </location>
</feature>
<dbReference type="HAMAP" id="MF_00123">
    <property type="entry name" value="Arg_tRNA_synth"/>
    <property type="match status" value="1"/>
</dbReference>
<proteinExistence type="inferred from homology"/>
<evidence type="ECO:0000259" key="12">
    <source>
        <dbReference type="SMART" id="SM00836"/>
    </source>
</evidence>
<comment type="subcellular location">
    <subcellularLocation>
        <location evidence="9">Cytoplasm</location>
    </subcellularLocation>
</comment>
<dbReference type="InterPro" id="IPR008909">
    <property type="entry name" value="DALR_anticod-bd"/>
</dbReference>
<dbReference type="SMART" id="SM01016">
    <property type="entry name" value="Arg_tRNA_synt_N"/>
    <property type="match status" value="1"/>
</dbReference>
<evidence type="ECO:0000256" key="9">
    <source>
        <dbReference type="HAMAP-Rule" id="MF_00123"/>
    </source>
</evidence>
<dbReference type="GO" id="GO:0005737">
    <property type="term" value="C:cytoplasm"/>
    <property type="evidence" value="ECO:0007669"/>
    <property type="project" value="UniProtKB-SubCell"/>
</dbReference>
<dbReference type="PRINTS" id="PR01038">
    <property type="entry name" value="TRNASYNTHARG"/>
</dbReference>
<gene>
    <name evidence="9 14" type="primary">argS</name>
    <name evidence="14" type="ORF">Pla110_31950</name>
</gene>
<feature type="coiled-coil region" evidence="11">
    <location>
        <begin position="212"/>
        <end position="264"/>
    </location>
</feature>
<keyword evidence="5 9" id="KW-0067">ATP-binding</keyword>
<dbReference type="PANTHER" id="PTHR11956:SF5">
    <property type="entry name" value="ARGININE--TRNA LIGASE, CYTOPLASMIC"/>
    <property type="match status" value="1"/>
</dbReference>
<dbReference type="InterPro" id="IPR014729">
    <property type="entry name" value="Rossmann-like_a/b/a_fold"/>
</dbReference>
<evidence type="ECO:0000256" key="4">
    <source>
        <dbReference type="ARBA" id="ARBA00022741"/>
    </source>
</evidence>
<dbReference type="InterPro" id="IPR001412">
    <property type="entry name" value="aa-tRNA-synth_I_CS"/>
</dbReference>
<dbReference type="SUPFAM" id="SSF55190">
    <property type="entry name" value="Arginyl-tRNA synthetase (ArgRS), N-terminal 'additional' domain"/>
    <property type="match status" value="1"/>
</dbReference>
<comment type="subunit">
    <text evidence="9">Monomer.</text>
</comment>
<keyword evidence="7 9" id="KW-0030">Aminoacyl-tRNA synthetase</keyword>
<dbReference type="Gene3D" id="3.30.1360.70">
    <property type="entry name" value="Arginyl tRNA synthetase N-terminal domain"/>
    <property type="match status" value="1"/>
</dbReference>
<evidence type="ECO:0000256" key="3">
    <source>
        <dbReference type="ARBA" id="ARBA00022598"/>
    </source>
</evidence>
<keyword evidence="6 9" id="KW-0648">Protein biosynthesis</keyword>
<evidence type="ECO:0000256" key="6">
    <source>
        <dbReference type="ARBA" id="ARBA00022917"/>
    </source>
</evidence>
<evidence type="ECO:0000256" key="5">
    <source>
        <dbReference type="ARBA" id="ARBA00022840"/>
    </source>
</evidence>
<organism evidence="14 15">
    <name type="scientific">Polystyrenella longa</name>
    <dbReference type="NCBI Taxonomy" id="2528007"/>
    <lineage>
        <taxon>Bacteria</taxon>
        <taxon>Pseudomonadati</taxon>
        <taxon>Planctomycetota</taxon>
        <taxon>Planctomycetia</taxon>
        <taxon>Planctomycetales</taxon>
        <taxon>Planctomycetaceae</taxon>
        <taxon>Polystyrenella</taxon>
    </lineage>
</organism>
<feature type="short sequence motif" description="'HIGH' region" evidence="9">
    <location>
        <begin position="124"/>
        <end position="134"/>
    </location>
</feature>
<dbReference type="PROSITE" id="PS00178">
    <property type="entry name" value="AA_TRNA_LIGASE_I"/>
    <property type="match status" value="1"/>
</dbReference>
<dbReference type="Pfam" id="PF03485">
    <property type="entry name" value="Arg_tRNA_synt_N"/>
    <property type="match status" value="1"/>
</dbReference>
<keyword evidence="2 9" id="KW-0963">Cytoplasm</keyword>
<dbReference type="Pfam" id="PF05746">
    <property type="entry name" value="DALR_1"/>
    <property type="match status" value="1"/>
</dbReference>
<dbReference type="SMART" id="SM00836">
    <property type="entry name" value="DALR_1"/>
    <property type="match status" value="1"/>
</dbReference>
<keyword evidence="4 9" id="KW-0547">Nucleotide-binding</keyword>
<dbReference type="InterPro" id="IPR005148">
    <property type="entry name" value="Arg-tRNA-synth_N"/>
</dbReference>
<evidence type="ECO:0000313" key="14">
    <source>
        <dbReference type="EMBL" id="QDU81454.1"/>
    </source>
</evidence>
<dbReference type="AlphaFoldDB" id="A0A518CQH6"/>
<dbReference type="KEGG" id="plon:Pla110_31950"/>
<evidence type="ECO:0000256" key="11">
    <source>
        <dbReference type="SAM" id="Coils"/>
    </source>
</evidence>
<comment type="catalytic activity">
    <reaction evidence="8 9">
        <text>tRNA(Arg) + L-arginine + ATP = L-arginyl-tRNA(Arg) + AMP + diphosphate</text>
        <dbReference type="Rhea" id="RHEA:20301"/>
        <dbReference type="Rhea" id="RHEA-COMP:9658"/>
        <dbReference type="Rhea" id="RHEA-COMP:9673"/>
        <dbReference type="ChEBI" id="CHEBI:30616"/>
        <dbReference type="ChEBI" id="CHEBI:32682"/>
        <dbReference type="ChEBI" id="CHEBI:33019"/>
        <dbReference type="ChEBI" id="CHEBI:78442"/>
        <dbReference type="ChEBI" id="CHEBI:78513"/>
        <dbReference type="ChEBI" id="CHEBI:456215"/>
        <dbReference type="EC" id="6.1.1.19"/>
    </reaction>
</comment>
<feature type="domain" description="DALR anticodon binding" evidence="12">
    <location>
        <begin position="533"/>
        <end position="652"/>
    </location>
</feature>
<dbReference type="Proteomes" id="UP000317178">
    <property type="component" value="Chromosome"/>
</dbReference>
<keyword evidence="15" id="KW-1185">Reference proteome</keyword>
<dbReference type="EC" id="6.1.1.19" evidence="9"/>
<dbReference type="Gene3D" id="3.40.50.620">
    <property type="entry name" value="HUPs"/>
    <property type="match status" value="1"/>
</dbReference>
<evidence type="ECO:0000256" key="1">
    <source>
        <dbReference type="ARBA" id="ARBA00005594"/>
    </source>
</evidence>
<evidence type="ECO:0000256" key="7">
    <source>
        <dbReference type="ARBA" id="ARBA00023146"/>
    </source>
</evidence>
<reference evidence="14 15" key="1">
    <citation type="submission" date="2019-02" db="EMBL/GenBank/DDBJ databases">
        <title>Deep-cultivation of Planctomycetes and their phenomic and genomic characterization uncovers novel biology.</title>
        <authorList>
            <person name="Wiegand S."/>
            <person name="Jogler M."/>
            <person name="Boedeker C."/>
            <person name="Pinto D."/>
            <person name="Vollmers J."/>
            <person name="Rivas-Marin E."/>
            <person name="Kohn T."/>
            <person name="Peeters S.H."/>
            <person name="Heuer A."/>
            <person name="Rast P."/>
            <person name="Oberbeckmann S."/>
            <person name="Bunk B."/>
            <person name="Jeske O."/>
            <person name="Meyerdierks A."/>
            <person name="Storesund J.E."/>
            <person name="Kallscheuer N."/>
            <person name="Luecker S."/>
            <person name="Lage O.M."/>
            <person name="Pohl T."/>
            <person name="Merkel B.J."/>
            <person name="Hornburger P."/>
            <person name="Mueller R.-W."/>
            <person name="Bruemmer F."/>
            <person name="Labrenz M."/>
            <person name="Spormann A.M."/>
            <person name="Op den Camp H."/>
            <person name="Overmann J."/>
            <person name="Amann R."/>
            <person name="Jetten M.S.M."/>
            <person name="Mascher T."/>
            <person name="Medema M.H."/>
            <person name="Devos D.P."/>
            <person name="Kaster A.-K."/>
            <person name="Ovreas L."/>
            <person name="Rohde M."/>
            <person name="Galperin M.Y."/>
            <person name="Jogler C."/>
        </authorList>
    </citation>
    <scope>NUCLEOTIDE SEQUENCE [LARGE SCALE GENOMIC DNA]</scope>
    <source>
        <strain evidence="14 15">Pla110</strain>
    </source>
</reference>
<evidence type="ECO:0000259" key="13">
    <source>
        <dbReference type="SMART" id="SM01016"/>
    </source>
</evidence>
<evidence type="ECO:0000313" key="15">
    <source>
        <dbReference type="Proteomes" id="UP000317178"/>
    </source>
</evidence>
<dbReference type="InterPro" id="IPR035684">
    <property type="entry name" value="ArgRS_core"/>
</dbReference>
<sequence>MHPLAVIREQLSPLFQEYVEDPTPFLEMVRPAQDTKFGDFQANFAMPLAKKLGKNPRELADEFVEKLQLEGICESVNVAGPGFINFKFNSEWLISRLGEMQQDERLSIPKAEKPETIIVDYSAPNVAKPMHVGHLRSTVIGNTICRILNFLGHQVYGDNHLGDWGTQFGMIIFGYKNFLNEESFKQASVQELARLYKLVNQLSEYHQLVAKVPELKSKIEATAQQLTDLEVKIDPKDKQQRKALGKLKNDLASLKENLLSAEEKIAVVNGSPELAAQANAHPDIARLAREETAKLHKGDVENLKLWNQFLPLCIAAIEEVYERLDVKFDMILGESYFQPFLGNVVSDLERKGLAQESQGAICVFHEGNEAPFIVQKTDGAYTYATTDLATIKYRVEELKADSILYVVDARQGEHFKLLFETADKWGFDKIDLRHISFGTVLGDDKKPFKTRSGDTVGLESLIDESIQRARQIVDAGDDSKPNPELDNATRQEVAELVGIGAIKYADLRHNRESDYVFNWTKMLATTGDTATYIQYAYARIGGIFREVGADRSELRSDTATVVFTHEAERALGLQLIRFAETIESVVSDYRPNILTAYLFETANSFTAFYGHCHVKNEQDPAIKLSRLVLCDLTARVFQQGLELLGIQTTDKM</sequence>
<evidence type="ECO:0000256" key="8">
    <source>
        <dbReference type="ARBA" id="ARBA00049339"/>
    </source>
</evidence>
<keyword evidence="3 9" id="KW-0436">Ligase</keyword>
<dbReference type="Pfam" id="PF00750">
    <property type="entry name" value="tRNA-synt_1d"/>
    <property type="match status" value="2"/>
</dbReference>
<dbReference type="FunFam" id="1.10.730.10:FF:000006">
    <property type="entry name" value="Arginyl-tRNA synthetase 2, mitochondrial"/>
    <property type="match status" value="1"/>
</dbReference>
<dbReference type="PANTHER" id="PTHR11956">
    <property type="entry name" value="ARGINYL-TRNA SYNTHETASE"/>
    <property type="match status" value="1"/>
</dbReference>
<accession>A0A518CQH6</accession>
<protein>
    <recommendedName>
        <fullName evidence="9">Arginine--tRNA ligase</fullName>
        <ecNumber evidence="9">6.1.1.19</ecNumber>
    </recommendedName>
    <alternativeName>
        <fullName evidence="9">Arginyl-tRNA synthetase</fullName>
        <shortName evidence="9">ArgRS</shortName>
    </alternativeName>
</protein>
<dbReference type="InterPro" id="IPR009080">
    <property type="entry name" value="tRNAsynth_Ia_anticodon-bd"/>
</dbReference>